<evidence type="ECO:0000313" key="3">
    <source>
        <dbReference type="Proteomes" id="UP000026962"/>
    </source>
</evidence>
<evidence type="ECO:0000313" key="2">
    <source>
        <dbReference type="EnsemblPlants" id="OPUNC01G31270.1"/>
    </source>
</evidence>
<dbReference type="AlphaFoldDB" id="A0A0E0JP57"/>
<dbReference type="HOGENOM" id="CLU_1091477_0_0_1"/>
<dbReference type="OMA" id="KACKESI"/>
<feature type="compositionally biased region" description="Basic and acidic residues" evidence="1">
    <location>
        <begin position="1"/>
        <end position="10"/>
    </location>
</feature>
<organism evidence="2">
    <name type="scientific">Oryza punctata</name>
    <name type="common">Red rice</name>
    <dbReference type="NCBI Taxonomy" id="4537"/>
    <lineage>
        <taxon>Eukaryota</taxon>
        <taxon>Viridiplantae</taxon>
        <taxon>Streptophyta</taxon>
        <taxon>Embryophyta</taxon>
        <taxon>Tracheophyta</taxon>
        <taxon>Spermatophyta</taxon>
        <taxon>Magnoliopsida</taxon>
        <taxon>Liliopsida</taxon>
        <taxon>Poales</taxon>
        <taxon>Poaceae</taxon>
        <taxon>BOP clade</taxon>
        <taxon>Oryzoideae</taxon>
        <taxon>Oryzeae</taxon>
        <taxon>Oryzinae</taxon>
        <taxon>Oryza</taxon>
    </lineage>
</organism>
<sequence>MASEGGRDDGASASSNSVAHQSSLSSPEQEPVPFPVHCLVGYSESIDKACKESIIINLLSWSLEVRMLSPQAAAHATADGLVGVVRGHAVDSSITFYGMEGIGRSFEEELLKPFDKQLIAFRGGLPCRREKVPVSADKVAQIRALHAAFVERNKELRTLTEVTLDEDLAASRRGDASAASIPRMVERLHQVRRLFEEVLVPLRSLKSIFDDLVNSRSPPTDDVARATPAAATDSSVWTVSTVQ</sequence>
<name>A0A0E0JP57_ORYPU</name>
<reference evidence="2" key="2">
    <citation type="submission" date="2018-05" db="EMBL/GenBank/DDBJ databases">
        <title>OpunRS2 (Oryza punctata Reference Sequence Version 2).</title>
        <authorList>
            <person name="Zhang J."/>
            <person name="Kudrna D."/>
            <person name="Lee S."/>
            <person name="Talag J."/>
            <person name="Welchert J."/>
            <person name="Wing R.A."/>
        </authorList>
    </citation>
    <scope>NUCLEOTIDE SEQUENCE [LARGE SCALE GENOMIC DNA]</scope>
</reference>
<keyword evidence="3" id="KW-1185">Reference proteome</keyword>
<accession>A0A0E0JP57</accession>
<dbReference type="EnsemblPlants" id="OPUNC01G31270.1">
    <property type="protein sequence ID" value="OPUNC01G31270.1"/>
    <property type="gene ID" value="OPUNC01G31270"/>
</dbReference>
<evidence type="ECO:0000256" key="1">
    <source>
        <dbReference type="SAM" id="MobiDB-lite"/>
    </source>
</evidence>
<feature type="region of interest" description="Disordered" evidence="1">
    <location>
        <begin position="1"/>
        <end position="30"/>
    </location>
</feature>
<feature type="compositionally biased region" description="Low complexity" evidence="1">
    <location>
        <begin position="11"/>
        <end position="26"/>
    </location>
</feature>
<protein>
    <submittedName>
        <fullName evidence="2">Uncharacterized protein</fullName>
    </submittedName>
</protein>
<reference evidence="2" key="1">
    <citation type="submission" date="2015-04" db="UniProtKB">
        <authorList>
            <consortium name="EnsemblPlants"/>
        </authorList>
    </citation>
    <scope>IDENTIFICATION</scope>
</reference>
<dbReference type="Proteomes" id="UP000026962">
    <property type="component" value="Chromosome 1"/>
</dbReference>
<proteinExistence type="predicted"/>
<dbReference type="Gramene" id="OPUNC01G31270.1">
    <property type="protein sequence ID" value="OPUNC01G31270.1"/>
    <property type="gene ID" value="OPUNC01G31270"/>
</dbReference>